<comment type="caution">
    <text evidence="1">The sequence shown here is derived from an EMBL/GenBank/DDBJ whole genome shotgun (WGS) entry which is preliminary data.</text>
</comment>
<keyword evidence="2" id="KW-1185">Reference proteome</keyword>
<sequence length="68" mass="7592">MTFSWKAYAQLGIRDFKLYNGIPWQLNTGHAGYGEKLTGGAAAIGIQEWGDFLLNVCKHLSVVYLRDS</sequence>
<dbReference type="Proteomes" id="UP000552864">
    <property type="component" value="Unassembled WGS sequence"/>
</dbReference>
<evidence type="ECO:0000313" key="1">
    <source>
        <dbReference type="EMBL" id="NLR82420.1"/>
    </source>
</evidence>
<dbReference type="EMBL" id="JABAHZ010000009">
    <property type="protein sequence ID" value="NLR82420.1"/>
    <property type="molecule type" value="Genomic_DNA"/>
</dbReference>
<reference evidence="1 2" key="1">
    <citation type="submission" date="2020-04" db="EMBL/GenBank/DDBJ databases">
        <authorList>
            <person name="Yin C."/>
        </authorList>
    </citation>
    <scope>NUCLEOTIDE SEQUENCE [LARGE SCALE GENOMIC DNA]</scope>
    <source>
        <strain evidence="1 2">Ak56</strain>
    </source>
</reference>
<dbReference type="RefSeq" id="WP_168742461.1">
    <property type="nucleotide sequence ID" value="NZ_JABAHZ010000009.1"/>
</dbReference>
<protein>
    <submittedName>
        <fullName evidence="1">Uncharacterized protein</fullName>
    </submittedName>
</protein>
<accession>A0A847SGN4</accession>
<dbReference type="AlphaFoldDB" id="A0A847SGN4"/>
<organism evidence="1 2">
    <name type="scientific">Chitinophaga eiseniae</name>
    <dbReference type="NCBI Taxonomy" id="634771"/>
    <lineage>
        <taxon>Bacteria</taxon>
        <taxon>Pseudomonadati</taxon>
        <taxon>Bacteroidota</taxon>
        <taxon>Chitinophagia</taxon>
        <taxon>Chitinophagales</taxon>
        <taxon>Chitinophagaceae</taxon>
        <taxon>Chitinophaga</taxon>
    </lineage>
</organism>
<name>A0A847SGN4_9BACT</name>
<evidence type="ECO:0000313" key="2">
    <source>
        <dbReference type="Proteomes" id="UP000552864"/>
    </source>
</evidence>
<proteinExistence type="predicted"/>
<gene>
    <name evidence="1" type="ORF">HGH91_27635</name>
</gene>